<dbReference type="Proteomes" id="UP000809789">
    <property type="component" value="Unassembled WGS sequence"/>
</dbReference>
<name>A0A8K0PCC9_9PEZI</name>
<dbReference type="CDD" id="cd11041">
    <property type="entry name" value="CYP503A1-like"/>
    <property type="match status" value="1"/>
</dbReference>
<evidence type="ECO:0000256" key="3">
    <source>
        <dbReference type="ARBA" id="ARBA00022617"/>
    </source>
</evidence>
<dbReference type="InterPro" id="IPR017972">
    <property type="entry name" value="Cyt_P450_CS"/>
</dbReference>
<dbReference type="GO" id="GO:0004497">
    <property type="term" value="F:monooxygenase activity"/>
    <property type="evidence" value="ECO:0007669"/>
    <property type="project" value="UniProtKB-KW"/>
</dbReference>
<keyword evidence="7 9" id="KW-0503">Monooxygenase</keyword>
<dbReference type="InterPro" id="IPR036396">
    <property type="entry name" value="Cyt_P450_sf"/>
</dbReference>
<dbReference type="PANTHER" id="PTHR46206">
    <property type="entry name" value="CYTOCHROME P450"/>
    <property type="match status" value="1"/>
</dbReference>
<evidence type="ECO:0000256" key="2">
    <source>
        <dbReference type="ARBA" id="ARBA00010617"/>
    </source>
</evidence>
<evidence type="ECO:0008006" key="12">
    <source>
        <dbReference type="Google" id="ProtNLM"/>
    </source>
</evidence>
<reference evidence="10" key="1">
    <citation type="submission" date="2021-07" db="EMBL/GenBank/DDBJ databases">
        <title>Elsinoe batatas strain:CRI-CJ2 Genome sequencing and assembly.</title>
        <authorList>
            <person name="Huang L."/>
        </authorList>
    </citation>
    <scope>NUCLEOTIDE SEQUENCE</scope>
    <source>
        <strain evidence="10">CRI-CJ2</strain>
    </source>
</reference>
<keyword evidence="11" id="KW-1185">Reference proteome</keyword>
<evidence type="ECO:0000256" key="4">
    <source>
        <dbReference type="ARBA" id="ARBA00022723"/>
    </source>
</evidence>
<protein>
    <recommendedName>
        <fullName evidence="12">Cytochrome P450</fullName>
    </recommendedName>
</protein>
<dbReference type="Pfam" id="PF00067">
    <property type="entry name" value="p450"/>
    <property type="match status" value="1"/>
</dbReference>
<comment type="caution">
    <text evidence="10">The sequence shown here is derived from an EMBL/GenBank/DDBJ whole genome shotgun (WGS) entry which is preliminary data.</text>
</comment>
<sequence>MYKGFPTIPQAVWITPENVVDVELTRSRLIAPVVTLSAKSSFRRYMQVMRPEIQGRLTTKKEFKQSSRADAKQYEDVLDGHLNKALGTGKTINLDPAMIAYRIIFFSMSSFQTVPVAATHLMFDVYSADPSYNLIQELKTEIEEALASTGDSWNGEVIRNTPKLESTVRESMRLSCFSTRGCSRKVKHPDGYRTANGDVIPQGSTLTVSQWSIHQDEDVYRDAAAFKPYRFYSEKDRSSKAIGAVSEDFLPFGMGRHACPGRFFAGVMLKMILAYFITNYEVKPFAKRPQGRWIGTNHIPPLKAEFTIRKRS</sequence>
<dbReference type="InterPro" id="IPR001128">
    <property type="entry name" value="Cyt_P450"/>
</dbReference>
<evidence type="ECO:0000313" key="10">
    <source>
        <dbReference type="EMBL" id="KAG8623417.1"/>
    </source>
</evidence>
<dbReference type="GO" id="GO:0020037">
    <property type="term" value="F:heme binding"/>
    <property type="evidence" value="ECO:0007669"/>
    <property type="project" value="InterPro"/>
</dbReference>
<dbReference type="OrthoDB" id="1844152at2759"/>
<dbReference type="EMBL" id="JAESVG020000010">
    <property type="protein sequence ID" value="KAG8623417.1"/>
    <property type="molecule type" value="Genomic_DNA"/>
</dbReference>
<organism evidence="10 11">
    <name type="scientific">Elsinoe batatas</name>
    <dbReference type="NCBI Taxonomy" id="2601811"/>
    <lineage>
        <taxon>Eukaryota</taxon>
        <taxon>Fungi</taxon>
        <taxon>Dikarya</taxon>
        <taxon>Ascomycota</taxon>
        <taxon>Pezizomycotina</taxon>
        <taxon>Dothideomycetes</taxon>
        <taxon>Dothideomycetidae</taxon>
        <taxon>Myriangiales</taxon>
        <taxon>Elsinoaceae</taxon>
        <taxon>Elsinoe</taxon>
    </lineage>
</organism>
<evidence type="ECO:0000256" key="9">
    <source>
        <dbReference type="RuleBase" id="RU000461"/>
    </source>
</evidence>
<keyword evidence="4 8" id="KW-0479">Metal-binding</keyword>
<comment type="similarity">
    <text evidence="2 9">Belongs to the cytochrome P450 family.</text>
</comment>
<dbReference type="PRINTS" id="PR00465">
    <property type="entry name" value="EP450IV"/>
</dbReference>
<keyword evidence="6 8" id="KW-0408">Iron</keyword>
<proteinExistence type="inferred from homology"/>
<dbReference type="GO" id="GO:0016705">
    <property type="term" value="F:oxidoreductase activity, acting on paired donors, with incorporation or reduction of molecular oxygen"/>
    <property type="evidence" value="ECO:0007669"/>
    <property type="project" value="InterPro"/>
</dbReference>
<feature type="binding site" description="axial binding residue" evidence="8">
    <location>
        <position position="259"/>
    </location>
    <ligand>
        <name>heme</name>
        <dbReference type="ChEBI" id="CHEBI:30413"/>
    </ligand>
    <ligandPart>
        <name>Fe</name>
        <dbReference type="ChEBI" id="CHEBI:18248"/>
    </ligandPart>
</feature>
<dbReference type="PANTHER" id="PTHR46206:SF1">
    <property type="entry name" value="P450, PUTATIVE (EUROFUNG)-RELATED"/>
    <property type="match status" value="1"/>
</dbReference>
<dbReference type="Gene3D" id="1.10.630.10">
    <property type="entry name" value="Cytochrome P450"/>
    <property type="match status" value="1"/>
</dbReference>
<keyword evidence="3 8" id="KW-0349">Heme</keyword>
<gene>
    <name evidence="10" type="ORF">KVT40_008393</name>
</gene>
<dbReference type="GO" id="GO:0005506">
    <property type="term" value="F:iron ion binding"/>
    <property type="evidence" value="ECO:0007669"/>
    <property type="project" value="InterPro"/>
</dbReference>
<evidence type="ECO:0000256" key="5">
    <source>
        <dbReference type="ARBA" id="ARBA00023002"/>
    </source>
</evidence>
<accession>A0A8K0PCC9</accession>
<evidence type="ECO:0000256" key="1">
    <source>
        <dbReference type="ARBA" id="ARBA00001971"/>
    </source>
</evidence>
<comment type="cofactor">
    <cofactor evidence="1 8">
        <name>heme</name>
        <dbReference type="ChEBI" id="CHEBI:30413"/>
    </cofactor>
</comment>
<evidence type="ECO:0000256" key="6">
    <source>
        <dbReference type="ARBA" id="ARBA00023004"/>
    </source>
</evidence>
<dbReference type="AlphaFoldDB" id="A0A8K0PCC9"/>
<dbReference type="PROSITE" id="PS00086">
    <property type="entry name" value="CYTOCHROME_P450"/>
    <property type="match status" value="1"/>
</dbReference>
<evidence type="ECO:0000313" key="11">
    <source>
        <dbReference type="Proteomes" id="UP000809789"/>
    </source>
</evidence>
<dbReference type="SUPFAM" id="SSF48264">
    <property type="entry name" value="Cytochrome P450"/>
    <property type="match status" value="1"/>
</dbReference>
<dbReference type="InterPro" id="IPR002403">
    <property type="entry name" value="Cyt_P450_E_grp-IV"/>
</dbReference>
<evidence type="ECO:0000256" key="8">
    <source>
        <dbReference type="PIRSR" id="PIRSR602403-1"/>
    </source>
</evidence>
<keyword evidence="5 9" id="KW-0560">Oxidoreductase</keyword>
<evidence type="ECO:0000256" key="7">
    <source>
        <dbReference type="ARBA" id="ARBA00023033"/>
    </source>
</evidence>